<name>A0A562R7W1_9BURK</name>
<reference evidence="2 3" key="1">
    <citation type="journal article" date="2015" name="Stand. Genomic Sci.">
        <title>Genomic Encyclopedia of Bacterial and Archaeal Type Strains, Phase III: the genomes of soil and plant-associated and newly described type strains.</title>
        <authorList>
            <person name="Whitman W.B."/>
            <person name="Woyke T."/>
            <person name="Klenk H.P."/>
            <person name="Zhou Y."/>
            <person name="Lilburn T.G."/>
            <person name="Beck B.J."/>
            <person name="De Vos P."/>
            <person name="Vandamme P."/>
            <person name="Eisen J.A."/>
            <person name="Garrity G."/>
            <person name="Hugenholtz P."/>
            <person name="Kyrpides N.C."/>
        </authorList>
    </citation>
    <scope>NUCLEOTIDE SEQUENCE [LARGE SCALE GENOMIC DNA]</scope>
    <source>
        <strain evidence="2 3">CGMCC 1.10822</strain>
    </source>
</reference>
<protein>
    <submittedName>
        <fullName evidence="2">Uncharacterized protein</fullName>
    </submittedName>
</protein>
<evidence type="ECO:0000256" key="1">
    <source>
        <dbReference type="SAM" id="Phobius"/>
    </source>
</evidence>
<evidence type="ECO:0000313" key="3">
    <source>
        <dbReference type="Proteomes" id="UP000318431"/>
    </source>
</evidence>
<keyword evidence="1" id="KW-1133">Transmembrane helix</keyword>
<dbReference type="Proteomes" id="UP000318431">
    <property type="component" value="Unassembled WGS sequence"/>
</dbReference>
<keyword evidence="3" id="KW-1185">Reference proteome</keyword>
<dbReference type="EMBL" id="VLLB01000004">
    <property type="protein sequence ID" value="TWI65159.1"/>
    <property type="molecule type" value="Genomic_DNA"/>
</dbReference>
<dbReference type="AlphaFoldDB" id="A0A562R7W1"/>
<feature type="transmembrane region" description="Helical" evidence="1">
    <location>
        <begin position="6"/>
        <end position="26"/>
    </location>
</feature>
<organism evidence="2 3">
    <name type="scientific">Pseudoduganella lurida</name>
    <dbReference type="NCBI Taxonomy" id="1036180"/>
    <lineage>
        <taxon>Bacteria</taxon>
        <taxon>Pseudomonadati</taxon>
        <taxon>Pseudomonadota</taxon>
        <taxon>Betaproteobacteria</taxon>
        <taxon>Burkholderiales</taxon>
        <taxon>Oxalobacteraceae</taxon>
        <taxon>Telluria group</taxon>
        <taxon>Pseudoduganella</taxon>
    </lineage>
</organism>
<comment type="caution">
    <text evidence="2">The sequence shown here is derived from an EMBL/GenBank/DDBJ whole genome shotgun (WGS) entry which is preliminary data.</text>
</comment>
<proteinExistence type="predicted"/>
<keyword evidence="1" id="KW-0812">Transmembrane</keyword>
<gene>
    <name evidence="2" type="ORF">IP91_02566</name>
</gene>
<keyword evidence="1" id="KW-0472">Membrane</keyword>
<accession>A0A562R7W1</accession>
<sequence>MTKEEWALVTGIVGAAAWIVPIFAALKSWLRRPVVTVIPSWGAQIGFTELGPVLNIKVALTANHDVLIDSVQLCLTHESGARFLFRWHEVVEVKGHLIFPGAQSQPLFQEAEAIAMKILSTDIKDVELRNRLSTHTETFRKFARRWAIERHRLMNAGRYDPEHYYHTETVQGLISFLRSQMIWRSGRYTLKFEIGTRTPAKLAAPVLELILSNDDIVLLQENSDNVEIFLKNATYNGIFNYVPTPTTWHWLDPEVRKVG</sequence>
<evidence type="ECO:0000313" key="2">
    <source>
        <dbReference type="EMBL" id="TWI65159.1"/>
    </source>
</evidence>